<feature type="domain" description="Helicase MOV-10-like beta-barrel" evidence="3">
    <location>
        <begin position="43"/>
        <end position="126"/>
    </location>
</feature>
<dbReference type="VEuPathDB" id="VectorBase:GPPI049301"/>
<evidence type="ECO:0000256" key="2">
    <source>
        <dbReference type="ARBA" id="ARBA00022490"/>
    </source>
</evidence>
<dbReference type="GO" id="GO:0016787">
    <property type="term" value="F:hydrolase activity"/>
    <property type="evidence" value="ECO:0007669"/>
    <property type="project" value="UniProtKB-KW"/>
</dbReference>
<evidence type="ECO:0000313" key="5">
    <source>
        <dbReference type="Proteomes" id="UP000092460"/>
    </source>
</evidence>
<dbReference type="EnsemblMetazoa" id="GPPI049301-RA">
    <property type="protein sequence ID" value="GPPI049301-PA"/>
    <property type="gene ID" value="GPPI049301"/>
</dbReference>
<evidence type="ECO:0000259" key="3">
    <source>
        <dbReference type="Pfam" id="PF21634"/>
    </source>
</evidence>
<name>A0A1B0C4Z2_9MUSC</name>
<dbReference type="Proteomes" id="UP000092460">
    <property type="component" value="Unassembled WGS sequence"/>
</dbReference>
<reference evidence="5" key="1">
    <citation type="submission" date="2015-01" db="EMBL/GenBank/DDBJ databases">
        <authorList>
            <person name="Aksoy S."/>
            <person name="Warren W."/>
            <person name="Wilson R.K."/>
        </authorList>
    </citation>
    <scope>NUCLEOTIDE SEQUENCE [LARGE SCALE GENOMIC DNA]</scope>
    <source>
        <strain evidence="5">IAEA</strain>
    </source>
</reference>
<dbReference type="AlphaFoldDB" id="A0A1B0C4Z2"/>
<keyword evidence="2" id="KW-0963">Cytoplasm</keyword>
<dbReference type="GO" id="GO:0005524">
    <property type="term" value="F:ATP binding"/>
    <property type="evidence" value="ECO:0007669"/>
    <property type="project" value="UniProtKB-KW"/>
</dbReference>
<evidence type="ECO:0000313" key="4">
    <source>
        <dbReference type="EnsemblMetazoa" id="GPPI049301-PA"/>
    </source>
</evidence>
<dbReference type="EMBL" id="JXJN01025735">
    <property type="status" value="NOT_ANNOTATED_CDS"/>
    <property type="molecule type" value="Genomic_DNA"/>
</dbReference>
<accession>A0A1B0C4Z2</accession>
<reference evidence="4" key="2">
    <citation type="submission" date="2020-05" db="UniProtKB">
        <authorList>
            <consortium name="EnsemblMetazoa"/>
        </authorList>
    </citation>
    <scope>IDENTIFICATION</scope>
    <source>
        <strain evidence="4">IAEA</strain>
    </source>
</reference>
<dbReference type="PANTHER" id="PTHR45418">
    <property type="entry name" value="CANCER/TESTIS ANTIGEN 55"/>
    <property type="match status" value="1"/>
</dbReference>
<dbReference type="Pfam" id="PF21634">
    <property type="entry name" value="MOV-10_beta-barrel"/>
    <property type="match status" value="1"/>
</dbReference>
<protein>
    <recommendedName>
        <fullName evidence="3">Helicase MOV-10-like beta-barrel domain-containing protein</fullName>
    </recommendedName>
</protein>
<dbReference type="InterPro" id="IPR049080">
    <property type="entry name" value="MOV-10-like_beta-barrel"/>
</dbReference>
<dbReference type="GO" id="GO:0004386">
    <property type="term" value="F:helicase activity"/>
    <property type="evidence" value="ECO:0007669"/>
    <property type="project" value="UniProtKB-KW"/>
</dbReference>
<proteinExistence type="predicted"/>
<evidence type="ECO:0000256" key="1">
    <source>
        <dbReference type="ARBA" id="ARBA00004496"/>
    </source>
</evidence>
<keyword evidence="5" id="KW-1185">Reference proteome</keyword>
<dbReference type="GO" id="GO:0005737">
    <property type="term" value="C:cytoplasm"/>
    <property type="evidence" value="ECO:0007669"/>
    <property type="project" value="UniProtKB-SubCell"/>
</dbReference>
<sequence>MLENIEYMFPSLKAELNISNYVSRFQTLLYLEEIECFTNFRMYDRERAHFTLEGEYLALTIENLSECLPSLTIGDIVKAENPWADGENAKRIYEGVIHKVLFNRILLKFDANFQQKYNGEDYRLEFYFSRYGYRKQHYAVSRAFLFPSRAQTRGCPQLDIQLNDEENLLLGSCQCKWHNSTLNSI</sequence>
<dbReference type="STRING" id="67801.A0A1B0C4Z2"/>
<organism evidence="4 5">
    <name type="scientific">Glossina palpalis gambiensis</name>
    <dbReference type="NCBI Taxonomy" id="67801"/>
    <lineage>
        <taxon>Eukaryota</taxon>
        <taxon>Metazoa</taxon>
        <taxon>Ecdysozoa</taxon>
        <taxon>Arthropoda</taxon>
        <taxon>Hexapoda</taxon>
        <taxon>Insecta</taxon>
        <taxon>Pterygota</taxon>
        <taxon>Neoptera</taxon>
        <taxon>Endopterygota</taxon>
        <taxon>Diptera</taxon>
        <taxon>Brachycera</taxon>
        <taxon>Muscomorpha</taxon>
        <taxon>Hippoboscoidea</taxon>
        <taxon>Glossinidae</taxon>
        <taxon>Glossina</taxon>
    </lineage>
</organism>
<comment type="subcellular location">
    <subcellularLocation>
        <location evidence="1">Cytoplasm</location>
    </subcellularLocation>
</comment>
<dbReference type="PANTHER" id="PTHR45418:SF5">
    <property type="entry name" value="BRCA2-INTERACTING PROTEIN-LIKE-RELATED"/>
    <property type="match status" value="1"/>
</dbReference>